<organism evidence="5 6">
    <name type="scientific">Fructobacillus cardui</name>
    <dbReference type="NCBI Taxonomy" id="2893170"/>
    <lineage>
        <taxon>Bacteria</taxon>
        <taxon>Bacillati</taxon>
        <taxon>Bacillota</taxon>
        <taxon>Bacilli</taxon>
        <taxon>Lactobacillales</taxon>
        <taxon>Lactobacillaceae</taxon>
        <taxon>Fructobacillus</taxon>
    </lineage>
</organism>
<accession>A0ABM9MQN3</accession>
<protein>
    <recommendedName>
        <fullName evidence="4">Putative exodeoxyribonuclease 8 PDDEXK-like domain-containing protein</fullName>
    </recommendedName>
</protein>
<keyword evidence="2" id="KW-0347">Helicase</keyword>
<evidence type="ECO:0000256" key="2">
    <source>
        <dbReference type="ARBA" id="ARBA00022806"/>
    </source>
</evidence>
<dbReference type="InterPro" id="IPR011604">
    <property type="entry name" value="PDDEXK-like_dom_sf"/>
</dbReference>
<dbReference type="EMBL" id="CAUZLY010000003">
    <property type="protein sequence ID" value="CAK1232215.1"/>
    <property type="molecule type" value="Genomic_DNA"/>
</dbReference>
<keyword evidence="3" id="KW-0067">ATP-binding</keyword>
<gene>
    <name evidence="5" type="ORF">R82641_BJNNKPBH_00357</name>
</gene>
<sequence length="245" mass="27968">MDKIHMSPTRAFKFSKNPLRALDDYTGKRDWWEGSKDSVLFGTLVHNIAEGRDKFTDVSDEDQELMVSKTGNNKGSLKKTYVAALVIGQHLHDYSEKFGNADYEVEINEDSETGQGIQFTATGRADMLTNQAVFDFKTVAPMDFDGFLRYGSFRDGRQEEYKKQISFYALMFGKKEAHILYVKKDAEKPFIYDYQLSKSEIERYAVEMADEIERAVELVNNPESAKAVNDGSKWAFDYFGGVITN</sequence>
<dbReference type="Pfam" id="PF12684">
    <property type="entry name" value="DUF3799"/>
    <property type="match status" value="1"/>
</dbReference>
<dbReference type="Proteomes" id="UP001314200">
    <property type="component" value="Unassembled WGS sequence"/>
</dbReference>
<keyword evidence="2" id="KW-0378">Hydrolase</keyword>
<evidence type="ECO:0000259" key="4">
    <source>
        <dbReference type="Pfam" id="PF12684"/>
    </source>
</evidence>
<dbReference type="RefSeq" id="WP_338347700.1">
    <property type="nucleotide sequence ID" value="NZ_CAUZLY010000003.1"/>
</dbReference>
<dbReference type="InterPro" id="IPR024432">
    <property type="entry name" value="Put_RecE_PDDEXK-like_dom"/>
</dbReference>
<evidence type="ECO:0000313" key="5">
    <source>
        <dbReference type="EMBL" id="CAK1232215.1"/>
    </source>
</evidence>
<evidence type="ECO:0000256" key="3">
    <source>
        <dbReference type="ARBA" id="ARBA00022840"/>
    </source>
</evidence>
<keyword evidence="1" id="KW-0547">Nucleotide-binding</keyword>
<comment type="caution">
    <text evidence="5">The sequence shown here is derived from an EMBL/GenBank/DDBJ whole genome shotgun (WGS) entry which is preliminary data.</text>
</comment>
<dbReference type="Gene3D" id="3.90.320.10">
    <property type="match status" value="1"/>
</dbReference>
<reference evidence="5 6" key="1">
    <citation type="submission" date="2023-10" db="EMBL/GenBank/DDBJ databases">
        <authorList>
            <person name="Botero Cardona J."/>
        </authorList>
    </citation>
    <scope>NUCLEOTIDE SEQUENCE [LARGE SCALE GENOMIC DNA]</scope>
    <source>
        <strain evidence="5 6">R-82641</strain>
    </source>
</reference>
<evidence type="ECO:0000313" key="6">
    <source>
        <dbReference type="Proteomes" id="UP001314200"/>
    </source>
</evidence>
<feature type="domain" description="Putative exodeoxyribonuclease 8 PDDEXK-like" evidence="4">
    <location>
        <begin position="13"/>
        <end position="222"/>
    </location>
</feature>
<keyword evidence="6" id="KW-1185">Reference proteome</keyword>
<evidence type="ECO:0000256" key="1">
    <source>
        <dbReference type="ARBA" id="ARBA00022741"/>
    </source>
</evidence>
<name>A0ABM9MQN3_9LACO</name>
<proteinExistence type="predicted"/>